<dbReference type="InterPro" id="IPR029063">
    <property type="entry name" value="SAM-dependent_MTases_sf"/>
</dbReference>
<accession>A0A382WCC0</accession>
<sequence>VNKDEKVIKEFGEEWTKYDHTNLDKEKLFESFQQYFDIFPWTLISYESEGFDMGCGSGRWAQFVAPKVKTLFCIEPSKAIEVAKWNLKEFPNVRYLEETTDTCSLDDASQDFGYCLGVLHHIPNTESALKDCSRLLKQGAPFLLYLYYNFENKPWWFRGIWKASDLVRRIISNLPKTPKKLVCDVIAITIYFPLSRLSFVLEKLGIDISKIPLSDYRKKPFYQSRNDALDRFGTRLE</sequence>
<dbReference type="AlphaFoldDB" id="A0A382WCC0"/>
<feature type="domain" description="Methyltransferase type 11" evidence="1">
    <location>
        <begin position="52"/>
        <end position="142"/>
    </location>
</feature>
<dbReference type="EMBL" id="UINC01158629">
    <property type="protein sequence ID" value="SVD56274.1"/>
    <property type="molecule type" value="Genomic_DNA"/>
</dbReference>
<gene>
    <name evidence="2" type="ORF">METZ01_LOCUS409128</name>
</gene>
<dbReference type="SUPFAM" id="SSF53335">
    <property type="entry name" value="S-adenosyl-L-methionine-dependent methyltransferases"/>
    <property type="match status" value="1"/>
</dbReference>
<dbReference type="Gene3D" id="3.40.50.150">
    <property type="entry name" value="Vaccinia Virus protein VP39"/>
    <property type="match status" value="1"/>
</dbReference>
<organism evidence="2">
    <name type="scientific">marine metagenome</name>
    <dbReference type="NCBI Taxonomy" id="408172"/>
    <lineage>
        <taxon>unclassified sequences</taxon>
        <taxon>metagenomes</taxon>
        <taxon>ecological metagenomes</taxon>
    </lineage>
</organism>
<dbReference type="CDD" id="cd02440">
    <property type="entry name" value="AdoMet_MTases"/>
    <property type="match status" value="1"/>
</dbReference>
<reference evidence="2" key="1">
    <citation type="submission" date="2018-05" db="EMBL/GenBank/DDBJ databases">
        <authorList>
            <person name="Lanie J.A."/>
            <person name="Ng W.-L."/>
            <person name="Kazmierczak K.M."/>
            <person name="Andrzejewski T.M."/>
            <person name="Davidsen T.M."/>
            <person name="Wayne K.J."/>
            <person name="Tettelin H."/>
            <person name="Glass J.I."/>
            <person name="Rusch D."/>
            <person name="Podicherti R."/>
            <person name="Tsui H.-C.T."/>
            <person name="Winkler M.E."/>
        </authorList>
    </citation>
    <scope>NUCLEOTIDE SEQUENCE</scope>
</reference>
<dbReference type="InterPro" id="IPR013216">
    <property type="entry name" value="Methyltransf_11"/>
</dbReference>
<name>A0A382WCC0_9ZZZZ</name>
<evidence type="ECO:0000259" key="1">
    <source>
        <dbReference type="Pfam" id="PF08241"/>
    </source>
</evidence>
<feature type="non-terminal residue" evidence="2">
    <location>
        <position position="237"/>
    </location>
</feature>
<feature type="non-terminal residue" evidence="2">
    <location>
        <position position="1"/>
    </location>
</feature>
<protein>
    <recommendedName>
        <fullName evidence="1">Methyltransferase type 11 domain-containing protein</fullName>
    </recommendedName>
</protein>
<dbReference type="Pfam" id="PF08241">
    <property type="entry name" value="Methyltransf_11"/>
    <property type="match status" value="1"/>
</dbReference>
<evidence type="ECO:0000313" key="2">
    <source>
        <dbReference type="EMBL" id="SVD56274.1"/>
    </source>
</evidence>
<dbReference type="GO" id="GO:0008757">
    <property type="term" value="F:S-adenosylmethionine-dependent methyltransferase activity"/>
    <property type="evidence" value="ECO:0007669"/>
    <property type="project" value="InterPro"/>
</dbReference>
<proteinExistence type="predicted"/>